<dbReference type="GO" id="GO:0005737">
    <property type="term" value="C:cytoplasm"/>
    <property type="evidence" value="ECO:0007669"/>
    <property type="project" value="TreeGrafter"/>
</dbReference>
<evidence type="ECO:0000313" key="3">
    <source>
        <dbReference type="Proteomes" id="UP001385951"/>
    </source>
</evidence>
<dbReference type="GO" id="GO:0031418">
    <property type="term" value="F:L-ascorbic acid binding"/>
    <property type="evidence" value="ECO:0007669"/>
    <property type="project" value="InterPro"/>
</dbReference>
<organism evidence="2 3">
    <name type="scientific">Cerrena zonata</name>
    <dbReference type="NCBI Taxonomy" id="2478898"/>
    <lineage>
        <taxon>Eukaryota</taxon>
        <taxon>Fungi</taxon>
        <taxon>Dikarya</taxon>
        <taxon>Basidiomycota</taxon>
        <taxon>Agaricomycotina</taxon>
        <taxon>Agaricomycetes</taxon>
        <taxon>Polyporales</taxon>
        <taxon>Cerrenaceae</taxon>
        <taxon>Cerrena</taxon>
    </lineage>
</organism>
<dbReference type="Proteomes" id="UP001385951">
    <property type="component" value="Unassembled WGS sequence"/>
</dbReference>
<dbReference type="PANTHER" id="PTHR12117">
    <property type="entry name" value="HISTONE ACETYLTRANSFERASE COMPLEX"/>
    <property type="match status" value="1"/>
</dbReference>
<dbReference type="AlphaFoldDB" id="A0AAW0FZ58"/>
<accession>A0AAW0FZ58</accession>
<proteinExistence type="predicted"/>
<dbReference type="Pfam" id="PF10637">
    <property type="entry name" value="Ofd1_CTDD"/>
    <property type="match status" value="1"/>
</dbReference>
<reference evidence="2 3" key="1">
    <citation type="submission" date="2022-09" db="EMBL/GenBank/DDBJ databases">
        <authorList>
            <person name="Palmer J.M."/>
        </authorList>
    </citation>
    <scope>NUCLEOTIDE SEQUENCE [LARGE SCALE GENOMIC DNA]</scope>
    <source>
        <strain evidence="2 3">DSM 7382</strain>
    </source>
</reference>
<dbReference type="EMBL" id="JASBNA010000024">
    <property type="protein sequence ID" value="KAK7684602.1"/>
    <property type="molecule type" value="Genomic_DNA"/>
</dbReference>
<comment type="caution">
    <text evidence="2">The sequence shown here is derived from an EMBL/GenBank/DDBJ whole genome shotgun (WGS) entry which is preliminary data.</text>
</comment>
<gene>
    <name evidence="2" type="ORF">QCA50_012183</name>
</gene>
<dbReference type="InterPro" id="IPR019601">
    <property type="entry name" value="Oxoglutarate/Fe-dep_Oase_C"/>
</dbReference>
<name>A0AAW0FZ58_9APHY</name>
<keyword evidence="3" id="KW-1185">Reference proteome</keyword>
<dbReference type="Gene3D" id="3.60.130.20">
    <property type="entry name" value="Oxoglutarate/iron-dependent oxygenase, C-terminal degradation domain"/>
    <property type="match status" value="1"/>
</dbReference>
<evidence type="ECO:0000313" key="2">
    <source>
        <dbReference type="EMBL" id="KAK7684602.1"/>
    </source>
</evidence>
<protein>
    <recommendedName>
        <fullName evidence="1">Oxoglutarate/iron-dependent oxygenase C-terminal degradation domain-containing protein</fullName>
    </recommendedName>
</protein>
<dbReference type="PANTHER" id="PTHR12117:SF0">
    <property type="entry name" value="PROLYL 3-HYDROXYLASE OGFOD1"/>
    <property type="match status" value="1"/>
</dbReference>
<dbReference type="GO" id="GO:0005506">
    <property type="term" value="F:iron ion binding"/>
    <property type="evidence" value="ECO:0007669"/>
    <property type="project" value="InterPro"/>
</dbReference>
<dbReference type="InterPro" id="IPR051842">
    <property type="entry name" value="uS12_prolyl_hydroxylase"/>
</dbReference>
<feature type="domain" description="Oxoglutarate/iron-dependent oxygenase C-terminal degradation" evidence="1">
    <location>
        <begin position="9"/>
        <end position="80"/>
    </location>
</feature>
<evidence type="ECO:0000259" key="1">
    <source>
        <dbReference type="Pfam" id="PF10637"/>
    </source>
</evidence>
<dbReference type="InterPro" id="IPR043044">
    <property type="entry name" value="TPA1/Ofd1_C"/>
</dbReference>
<dbReference type="GO" id="GO:0006449">
    <property type="term" value="P:regulation of translational termination"/>
    <property type="evidence" value="ECO:0007669"/>
    <property type="project" value="TreeGrafter"/>
</dbReference>
<sequence length="89" mass="10249">MALNKDEDDDDFEDDDPAIYKASSADDDSVLYTSQCKWNSLCLMLRDPLVLKFVKYVSINAKGSRWDVSAQWNVKSFDDEDDEDENNDN</sequence>
<dbReference type="GO" id="GO:0031543">
    <property type="term" value="F:peptidyl-proline dioxygenase activity"/>
    <property type="evidence" value="ECO:0007669"/>
    <property type="project" value="TreeGrafter"/>
</dbReference>